<proteinExistence type="predicted"/>
<gene>
    <name evidence="1" type="ORF">RZP41_27535</name>
</gene>
<dbReference type="RefSeq" id="WP_316941434.1">
    <property type="nucleotide sequence ID" value="NZ_JAWHZD010000036.1"/>
</dbReference>
<evidence type="ECO:0000313" key="2">
    <source>
        <dbReference type="Proteomes" id="UP001284547"/>
    </source>
</evidence>
<dbReference type="AlphaFoldDB" id="A0AAW8XV83"/>
<protein>
    <submittedName>
        <fullName evidence="1">Uncharacterized protein</fullName>
    </submittedName>
</protein>
<reference evidence="1" key="1">
    <citation type="submission" date="2023-10" db="EMBL/GenBank/DDBJ databases">
        <title>Surveillance and assessment of the effects of hospital wastewater treatment on clearance of pathogenic bacterial and antimicrobial resistance genes.</title>
        <authorList>
            <person name="Wu Y."/>
        </authorList>
    </citation>
    <scope>NUCLEOTIDE SEQUENCE</scope>
    <source>
        <strain evidence="1">23-M-SRM-33-1</strain>
    </source>
</reference>
<dbReference type="Proteomes" id="UP001284547">
    <property type="component" value="Unassembled WGS sequence"/>
</dbReference>
<comment type="caution">
    <text evidence="1">The sequence shown here is derived from an EMBL/GenBank/DDBJ whole genome shotgun (WGS) entry which is preliminary data.</text>
</comment>
<sequence length="609" mass="68556">MSQWDNGGRILTLLSESPFFAWDSRDQFSIDEAKKVINTLVERDPSTFVAKAYASYLIEEALAHSKVTLGSVLLDPAFTEYGRAIMAEKLSLDEDSAPAQAAFFDRVTTGLDRFGISLTLTRHEKVRLLRDAVCLADLPVTWIHANGKPHTGPMRMHEVIYRYNDWLSLELAIRNGSISDGLHFVLIGNLANTTNNHAFVFVSPTHTCWFAKSTWEFYESELTTDNRYSRGYSGTPITEVNPHFPTSAAPNGLVVNSDGLRTEFGKLSSLAQTEAMWILMLMELLALRLPTLTPDALSVSSRLLLESPEAKGLLPVLWKPPFELSHHNFEEALEAVGVNNSQMAGRIRKLLDGLQIDHLLPDLDRLGLNVDTFAQAPEYTVELNSSASRFGRTVKIPYGDRNNLLNLYPRPDRFVGPDSATTATFNMVIERNLAQIINRKLYLDWKDNCDEFKAFMKKMCEKRAESMFPIWSSEFTGIVSTRPNLYNCTSIMTGGIVEAIQPLVMKGRADCDPVMRYSISDLTTVYGGMFGGEDEPFGRYGYLTDSKTPVPYLLLPADREEVKILFKCRDSSLPAYLLDYVRCQSHDQIRYPWDMGRGSVFPVGVIFFH</sequence>
<accession>A0AAW8XV83</accession>
<name>A0AAW8XV83_9ENTR</name>
<evidence type="ECO:0000313" key="1">
    <source>
        <dbReference type="EMBL" id="MDV0844964.1"/>
    </source>
</evidence>
<organism evidence="1 2">
    <name type="scientific">Klebsiella quasipneumoniae subsp. quasipneumoniae</name>
    <dbReference type="NCBI Taxonomy" id="1667327"/>
    <lineage>
        <taxon>Bacteria</taxon>
        <taxon>Pseudomonadati</taxon>
        <taxon>Pseudomonadota</taxon>
        <taxon>Gammaproteobacteria</taxon>
        <taxon>Enterobacterales</taxon>
        <taxon>Enterobacteriaceae</taxon>
        <taxon>Klebsiella/Raoultella group</taxon>
        <taxon>Klebsiella</taxon>
        <taxon>Klebsiella pneumoniae complex</taxon>
    </lineage>
</organism>
<dbReference type="EMBL" id="JAWHZD010000036">
    <property type="protein sequence ID" value="MDV0844964.1"/>
    <property type="molecule type" value="Genomic_DNA"/>
</dbReference>